<reference evidence="1" key="2">
    <citation type="journal article" date="2024" name="Plant">
        <title>Genomic evolution and insights into agronomic trait innovations of Sesamum species.</title>
        <authorList>
            <person name="Miao H."/>
            <person name="Wang L."/>
            <person name="Qu L."/>
            <person name="Liu H."/>
            <person name="Sun Y."/>
            <person name="Le M."/>
            <person name="Wang Q."/>
            <person name="Wei S."/>
            <person name="Zheng Y."/>
            <person name="Lin W."/>
            <person name="Duan Y."/>
            <person name="Cao H."/>
            <person name="Xiong S."/>
            <person name="Wang X."/>
            <person name="Wei L."/>
            <person name="Li C."/>
            <person name="Ma Q."/>
            <person name="Ju M."/>
            <person name="Zhao R."/>
            <person name="Li G."/>
            <person name="Mu C."/>
            <person name="Tian Q."/>
            <person name="Mei H."/>
            <person name="Zhang T."/>
            <person name="Gao T."/>
            <person name="Zhang H."/>
        </authorList>
    </citation>
    <scope>NUCLEOTIDE SEQUENCE</scope>
    <source>
        <strain evidence="1">G02</strain>
    </source>
</reference>
<gene>
    <name evidence="1" type="ORF">Sradi_0280900</name>
</gene>
<dbReference type="EMBL" id="JACGWJ010000002">
    <property type="protein sequence ID" value="KAL0435730.1"/>
    <property type="molecule type" value="Genomic_DNA"/>
</dbReference>
<protein>
    <submittedName>
        <fullName evidence="1">Uncharacterized protein</fullName>
    </submittedName>
</protein>
<accession>A0AAW2W238</accession>
<evidence type="ECO:0000313" key="1">
    <source>
        <dbReference type="EMBL" id="KAL0435730.1"/>
    </source>
</evidence>
<dbReference type="AlphaFoldDB" id="A0AAW2W238"/>
<organism evidence="1">
    <name type="scientific">Sesamum radiatum</name>
    <name type="common">Black benniseed</name>
    <dbReference type="NCBI Taxonomy" id="300843"/>
    <lineage>
        <taxon>Eukaryota</taxon>
        <taxon>Viridiplantae</taxon>
        <taxon>Streptophyta</taxon>
        <taxon>Embryophyta</taxon>
        <taxon>Tracheophyta</taxon>
        <taxon>Spermatophyta</taxon>
        <taxon>Magnoliopsida</taxon>
        <taxon>eudicotyledons</taxon>
        <taxon>Gunneridae</taxon>
        <taxon>Pentapetalae</taxon>
        <taxon>asterids</taxon>
        <taxon>lamiids</taxon>
        <taxon>Lamiales</taxon>
        <taxon>Pedaliaceae</taxon>
        <taxon>Sesamum</taxon>
    </lineage>
</organism>
<name>A0AAW2W238_SESRA</name>
<reference evidence="1" key="1">
    <citation type="submission" date="2020-06" db="EMBL/GenBank/DDBJ databases">
        <authorList>
            <person name="Li T."/>
            <person name="Hu X."/>
            <person name="Zhang T."/>
            <person name="Song X."/>
            <person name="Zhang H."/>
            <person name="Dai N."/>
            <person name="Sheng W."/>
            <person name="Hou X."/>
            <person name="Wei L."/>
        </authorList>
    </citation>
    <scope>NUCLEOTIDE SEQUENCE</scope>
    <source>
        <strain evidence="1">G02</strain>
        <tissue evidence="1">Leaf</tissue>
    </source>
</reference>
<sequence>MNDEKTVVEEVRLSDFNSVDEDFSGGGKAAGGGGNCEAAVCGERFNLGAEV</sequence>
<proteinExistence type="predicted"/>
<comment type="caution">
    <text evidence="1">The sequence shown here is derived from an EMBL/GenBank/DDBJ whole genome shotgun (WGS) entry which is preliminary data.</text>
</comment>